<dbReference type="Gene3D" id="2.40.10.220">
    <property type="entry name" value="predicted glycosyltransferase like domains"/>
    <property type="match status" value="1"/>
</dbReference>
<dbReference type="InterPro" id="IPR009875">
    <property type="entry name" value="PilZ_domain"/>
</dbReference>
<dbReference type="AlphaFoldDB" id="A0A9X1DD36"/>
<name>A0A9X1DD36_9SPHN</name>
<sequence length="116" mass="13072">MAEPAKKFEQGQEQRRQSVREPVDLPTSVVRRGREPQPVRLVDISPFGLHARFHGNSFARGEHLHIELPLIGPVKAQVMWGLKGCFGCKFLMPIDARTFLRLLAAMRSGQDGPSER</sequence>
<dbReference type="Proteomes" id="UP001138757">
    <property type="component" value="Unassembled WGS sequence"/>
</dbReference>
<evidence type="ECO:0000313" key="4">
    <source>
        <dbReference type="Proteomes" id="UP001138757"/>
    </source>
</evidence>
<evidence type="ECO:0000256" key="1">
    <source>
        <dbReference type="SAM" id="MobiDB-lite"/>
    </source>
</evidence>
<reference evidence="3" key="1">
    <citation type="submission" date="2021-05" db="EMBL/GenBank/DDBJ databases">
        <title>Genome of Sphingobium sp. strain.</title>
        <authorList>
            <person name="Fan R."/>
        </authorList>
    </citation>
    <scope>NUCLEOTIDE SEQUENCE</scope>
    <source>
        <strain evidence="3">H33</strain>
    </source>
</reference>
<feature type="region of interest" description="Disordered" evidence="1">
    <location>
        <begin position="1"/>
        <end position="32"/>
    </location>
</feature>
<organism evidence="3 4">
    <name type="scientific">Sphingobium nicotianae</name>
    <dbReference type="NCBI Taxonomy" id="2782607"/>
    <lineage>
        <taxon>Bacteria</taxon>
        <taxon>Pseudomonadati</taxon>
        <taxon>Pseudomonadota</taxon>
        <taxon>Alphaproteobacteria</taxon>
        <taxon>Sphingomonadales</taxon>
        <taxon>Sphingomonadaceae</taxon>
        <taxon>Sphingobium</taxon>
    </lineage>
</organism>
<feature type="domain" description="PilZ" evidence="2">
    <location>
        <begin position="14"/>
        <end position="101"/>
    </location>
</feature>
<dbReference type="EMBL" id="JAHGAW010000007">
    <property type="protein sequence ID" value="MBT2187701.1"/>
    <property type="molecule type" value="Genomic_DNA"/>
</dbReference>
<evidence type="ECO:0000313" key="3">
    <source>
        <dbReference type="EMBL" id="MBT2187701.1"/>
    </source>
</evidence>
<proteinExistence type="predicted"/>
<feature type="compositionally biased region" description="Basic and acidic residues" evidence="1">
    <location>
        <begin position="1"/>
        <end position="23"/>
    </location>
</feature>
<dbReference type="SUPFAM" id="SSF141371">
    <property type="entry name" value="PilZ domain-like"/>
    <property type="match status" value="1"/>
</dbReference>
<dbReference type="GO" id="GO:0035438">
    <property type="term" value="F:cyclic-di-GMP binding"/>
    <property type="evidence" value="ECO:0007669"/>
    <property type="project" value="InterPro"/>
</dbReference>
<keyword evidence="4" id="KW-1185">Reference proteome</keyword>
<dbReference type="RefSeq" id="WP_214623890.1">
    <property type="nucleotide sequence ID" value="NZ_JAHGAW010000007.1"/>
</dbReference>
<protein>
    <submittedName>
        <fullName evidence="3">PilZ domain-containing protein</fullName>
    </submittedName>
</protein>
<dbReference type="Pfam" id="PF07238">
    <property type="entry name" value="PilZ"/>
    <property type="match status" value="1"/>
</dbReference>
<gene>
    <name evidence="3" type="ORF">KK488_12175</name>
</gene>
<comment type="caution">
    <text evidence="3">The sequence shown here is derived from an EMBL/GenBank/DDBJ whole genome shotgun (WGS) entry which is preliminary data.</text>
</comment>
<accession>A0A9X1DD36</accession>
<evidence type="ECO:0000259" key="2">
    <source>
        <dbReference type="Pfam" id="PF07238"/>
    </source>
</evidence>